<dbReference type="Proteomes" id="UP001629113">
    <property type="component" value="Unassembled WGS sequence"/>
</dbReference>
<proteinExistence type="predicted"/>
<evidence type="ECO:0008006" key="3">
    <source>
        <dbReference type="Google" id="ProtNLM"/>
    </source>
</evidence>
<dbReference type="EMBL" id="JBFCZG010000002">
    <property type="protein sequence ID" value="KAL3426224.1"/>
    <property type="molecule type" value="Genomic_DNA"/>
</dbReference>
<dbReference type="Pfam" id="PF20180">
    <property type="entry name" value="UQCC2_CBP6"/>
    <property type="match status" value="1"/>
</dbReference>
<comment type="caution">
    <text evidence="1">The sequence shown here is derived from an EMBL/GenBank/DDBJ whole genome shotgun (WGS) entry which is preliminary data.</text>
</comment>
<accession>A0ABR4PS81</accession>
<reference evidence="1 2" key="1">
    <citation type="submission" date="2024-06" db="EMBL/GenBank/DDBJ databases">
        <title>Complete genome of Phlyctema vagabunda strain 19-DSS-EL-015.</title>
        <authorList>
            <person name="Fiorenzani C."/>
        </authorList>
    </citation>
    <scope>NUCLEOTIDE SEQUENCE [LARGE SCALE GENOMIC DNA]</scope>
    <source>
        <strain evidence="1 2">19-DSS-EL-015</strain>
    </source>
</reference>
<sequence>MSKSIAYKHYLRALSRWPADPLRPECQFQEAMRRRIDRRLLPGSTGVSVVDEKVELAQANVLYSLLENRYSKQYPVSDSLMKPKSNPTHYTDLIKELEAVPDRSWWGNMVNKWKGFLRFQ</sequence>
<evidence type="ECO:0000313" key="2">
    <source>
        <dbReference type="Proteomes" id="UP001629113"/>
    </source>
</evidence>
<organism evidence="1 2">
    <name type="scientific">Phlyctema vagabunda</name>
    <dbReference type="NCBI Taxonomy" id="108571"/>
    <lineage>
        <taxon>Eukaryota</taxon>
        <taxon>Fungi</taxon>
        <taxon>Dikarya</taxon>
        <taxon>Ascomycota</taxon>
        <taxon>Pezizomycotina</taxon>
        <taxon>Leotiomycetes</taxon>
        <taxon>Helotiales</taxon>
        <taxon>Dermateaceae</taxon>
        <taxon>Phlyctema</taxon>
    </lineage>
</organism>
<gene>
    <name evidence="1" type="ORF">PVAG01_03015</name>
</gene>
<dbReference type="PANTHER" id="PTHR28250:SF1">
    <property type="entry name" value="CYTOCHROME B PRE-MRNA-PROCESSING PROTEIN 6"/>
    <property type="match status" value="1"/>
</dbReference>
<keyword evidence="2" id="KW-1185">Reference proteome</keyword>
<dbReference type="InterPro" id="IPR037653">
    <property type="entry name" value="Cbp6"/>
</dbReference>
<protein>
    <recommendedName>
        <fullName evidence="3">Ubiquinol-cytochrome-c reductase complex assembly factor 2</fullName>
    </recommendedName>
</protein>
<dbReference type="PANTHER" id="PTHR28250">
    <property type="entry name" value="CYTOCHROME B PRE-MRNA-PROCESSING PROTEIN 6"/>
    <property type="match status" value="1"/>
</dbReference>
<name>A0ABR4PS81_9HELO</name>
<evidence type="ECO:0000313" key="1">
    <source>
        <dbReference type="EMBL" id="KAL3426224.1"/>
    </source>
</evidence>